<dbReference type="Proteomes" id="UP000703269">
    <property type="component" value="Unassembled WGS sequence"/>
</dbReference>
<evidence type="ECO:0000313" key="2">
    <source>
        <dbReference type="Proteomes" id="UP000703269"/>
    </source>
</evidence>
<accession>A0A9P3LJ37</accession>
<keyword evidence="2" id="KW-1185">Reference proteome</keyword>
<organism evidence="1 2">
    <name type="scientific">Phanerochaete sordida</name>
    <dbReference type="NCBI Taxonomy" id="48140"/>
    <lineage>
        <taxon>Eukaryota</taxon>
        <taxon>Fungi</taxon>
        <taxon>Dikarya</taxon>
        <taxon>Basidiomycota</taxon>
        <taxon>Agaricomycotina</taxon>
        <taxon>Agaricomycetes</taxon>
        <taxon>Polyporales</taxon>
        <taxon>Phanerochaetaceae</taxon>
        <taxon>Phanerochaete</taxon>
    </lineage>
</organism>
<gene>
    <name evidence="1" type="ORF">PsYK624_124880</name>
</gene>
<dbReference type="AlphaFoldDB" id="A0A9P3LJ37"/>
<evidence type="ECO:0000313" key="1">
    <source>
        <dbReference type="EMBL" id="GJE96294.1"/>
    </source>
</evidence>
<proteinExistence type="predicted"/>
<dbReference type="EMBL" id="BPQB01000058">
    <property type="protein sequence ID" value="GJE96294.1"/>
    <property type="molecule type" value="Genomic_DNA"/>
</dbReference>
<name>A0A9P3LJ37_9APHY</name>
<protein>
    <submittedName>
        <fullName evidence="1">Uncharacterized protein</fullName>
    </submittedName>
</protein>
<sequence>MIILTSRWPISHISTDAVAVAAYGLRASQCSDRCGERDADFSWSDRSPLRATKGRCSARYRYQDPQRTVFISRRADYITAVHRCRWAQHPRRRYLFDQEGLGVAKV</sequence>
<comment type="caution">
    <text evidence="1">The sequence shown here is derived from an EMBL/GenBank/DDBJ whole genome shotgun (WGS) entry which is preliminary data.</text>
</comment>
<reference evidence="1 2" key="1">
    <citation type="submission" date="2021-08" db="EMBL/GenBank/DDBJ databases">
        <title>Draft Genome Sequence of Phanerochaete sordida strain YK-624.</title>
        <authorList>
            <person name="Mori T."/>
            <person name="Dohra H."/>
            <person name="Suzuki T."/>
            <person name="Kawagishi H."/>
            <person name="Hirai H."/>
        </authorList>
    </citation>
    <scope>NUCLEOTIDE SEQUENCE [LARGE SCALE GENOMIC DNA]</scope>
    <source>
        <strain evidence="1 2">YK-624</strain>
    </source>
</reference>